<dbReference type="EMBL" id="MSFI01000024">
    <property type="protein sequence ID" value="OMP66171.1"/>
    <property type="molecule type" value="Genomic_DNA"/>
</dbReference>
<dbReference type="OrthoDB" id="2889170at2"/>
<evidence type="ECO:0000313" key="1">
    <source>
        <dbReference type="EMBL" id="OMP66171.1"/>
    </source>
</evidence>
<keyword evidence="2" id="KW-1185">Reference proteome</keyword>
<sequence>MSNVNNPSIQQKIEHIWKNTCGSWENCTETTIQLFLTQCQENNIDPQYCMSWVEQHKAQIPEWPSISKISLNWINQHTSTGSPISFTE</sequence>
<dbReference type="Proteomes" id="UP000188613">
    <property type="component" value="Unassembled WGS sequence"/>
</dbReference>
<protein>
    <submittedName>
        <fullName evidence="1">Uncharacterized protein</fullName>
    </submittedName>
</protein>
<dbReference type="RefSeq" id="WP_076767225.1">
    <property type="nucleotide sequence ID" value="NZ_MSFI01000024.1"/>
</dbReference>
<reference evidence="1 2" key="1">
    <citation type="submission" date="2016-12" db="EMBL/GenBank/DDBJ databases">
        <title>Domibacillus sp. SAB 38T whole genome sequencing.</title>
        <authorList>
            <person name="Verma A."/>
            <person name="Ojha A.K."/>
            <person name="Krishnamurthi S."/>
        </authorList>
    </citation>
    <scope>NUCLEOTIDE SEQUENCE [LARGE SCALE GENOMIC DNA]</scope>
    <source>
        <strain evidence="1 2">SAB 38</strain>
    </source>
</reference>
<gene>
    <name evidence="1" type="ORF">BTO28_13705</name>
</gene>
<accession>A0A1V2A576</accession>
<dbReference type="AlphaFoldDB" id="A0A1V2A576"/>
<name>A0A1V2A576_9BACI</name>
<comment type="caution">
    <text evidence="1">The sequence shown here is derived from an EMBL/GenBank/DDBJ whole genome shotgun (WGS) entry which is preliminary data.</text>
</comment>
<evidence type="ECO:0000313" key="2">
    <source>
        <dbReference type="Proteomes" id="UP000188613"/>
    </source>
</evidence>
<organism evidence="1 2">
    <name type="scientific">Domibacillus epiphyticus</name>
    <dbReference type="NCBI Taxonomy" id="1714355"/>
    <lineage>
        <taxon>Bacteria</taxon>
        <taxon>Bacillati</taxon>
        <taxon>Bacillota</taxon>
        <taxon>Bacilli</taxon>
        <taxon>Bacillales</taxon>
        <taxon>Bacillaceae</taxon>
        <taxon>Domibacillus</taxon>
    </lineage>
</organism>
<proteinExistence type="predicted"/>